<sequence>MNPASHPEMPSLRPRSAAYFEITHTVLPLHGLHPAHDGVRIAQLSDLHIGTATPRARVAGALEAVRRAQPDLVFLTGDFVTHSRYPLPRIAKELAGVAKPAFAVLGNHDHFVDARAVRTALEEIGCTVLVNESRSVLVRGEPLVLVGIDDAVTRHDDVRRAFEHAPAEKPALVLAHSPSTADDLPEARNLACFSGHTHGGHLHFGAMTQWIAGKLGQPYLRGLYEVRGNWLYVSRGLGFGRGSLVPRVASEPEVAFFELRMAT</sequence>
<dbReference type="InterPro" id="IPR029052">
    <property type="entry name" value="Metallo-depent_PP-like"/>
</dbReference>
<gene>
    <name evidence="4" type="ORF">LVJ94_47250</name>
</gene>
<evidence type="ECO:0000313" key="4">
    <source>
        <dbReference type="EMBL" id="WXB04488.1"/>
    </source>
</evidence>
<accession>A0ABZ2L0W3</accession>
<proteinExistence type="predicted"/>
<reference evidence="4" key="1">
    <citation type="submission" date="2021-12" db="EMBL/GenBank/DDBJ databases">
        <title>Discovery of the Pendulisporaceae a myxobacterial family with distinct sporulation behavior and unique specialized metabolism.</title>
        <authorList>
            <person name="Garcia R."/>
            <person name="Popoff A."/>
            <person name="Bader C.D."/>
            <person name="Loehr J."/>
            <person name="Walesch S."/>
            <person name="Walt C."/>
            <person name="Boldt J."/>
            <person name="Bunk B."/>
            <person name="Haeckl F.J.F.P.J."/>
            <person name="Gunesch A.P."/>
            <person name="Birkelbach J."/>
            <person name="Nuebel U."/>
            <person name="Pietschmann T."/>
            <person name="Bach T."/>
            <person name="Mueller R."/>
        </authorList>
    </citation>
    <scope>NUCLEOTIDE SEQUENCE</scope>
    <source>
        <strain evidence="4">MSr11367</strain>
    </source>
</reference>
<name>A0ABZ2L0W3_9BACT</name>
<keyword evidence="2" id="KW-0378">Hydrolase</keyword>
<evidence type="ECO:0000256" key="2">
    <source>
        <dbReference type="ARBA" id="ARBA00022801"/>
    </source>
</evidence>
<evidence type="ECO:0000259" key="3">
    <source>
        <dbReference type="Pfam" id="PF00149"/>
    </source>
</evidence>
<dbReference type="EMBL" id="CP089983">
    <property type="protein sequence ID" value="WXB04488.1"/>
    <property type="molecule type" value="Genomic_DNA"/>
</dbReference>
<dbReference type="Pfam" id="PF00149">
    <property type="entry name" value="Metallophos"/>
    <property type="match status" value="1"/>
</dbReference>
<evidence type="ECO:0000313" key="5">
    <source>
        <dbReference type="Proteomes" id="UP001374803"/>
    </source>
</evidence>
<organism evidence="4 5">
    <name type="scientific">Pendulispora rubella</name>
    <dbReference type="NCBI Taxonomy" id="2741070"/>
    <lineage>
        <taxon>Bacteria</taxon>
        <taxon>Pseudomonadati</taxon>
        <taxon>Myxococcota</taxon>
        <taxon>Myxococcia</taxon>
        <taxon>Myxococcales</taxon>
        <taxon>Sorangiineae</taxon>
        <taxon>Pendulisporaceae</taxon>
        <taxon>Pendulispora</taxon>
    </lineage>
</organism>
<keyword evidence="1" id="KW-0479">Metal-binding</keyword>
<dbReference type="PANTHER" id="PTHR31302">
    <property type="entry name" value="TRANSMEMBRANE PROTEIN WITH METALLOPHOSPHOESTERASE DOMAIN-RELATED"/>
    <property type="match status" value="1"/>
</dbReference>
<feature type="domain" description="Calcineurin-like phosphoesterase" evidence="3">
    <location>
        <begin position="40"/>
        <end position="199"/>
    </location>
</feature>
<dbReference type="Gene3D" id="3.60.21.10">
    <property type="match status" value="1"/>
</dbReference>
<evidence type="ECO:0000256" key="1">
    <source>
        <dbReference type="ARBA" id="ARBA00022723"/>
    </source>
</evidence>
<dbReference type="PANTHER" id="PTHR31302:SF31">
    <property type="entry name" value="PHOSPHODIESTERASE YAEI"/>
    <property type="match status" value="1"/>
</dbReference>
<dbReference type="RefSeq" id="WP_394834130.1">
    <property type="nucleotide sequence ID" value="NZ_CP089929.1"/>
</dbReference>
<dbReference type="Proteomes" id="UP001374803">
    <property type="component" value="Chromosome"/>
</dbReference>
<keyword evidence="5" id="KW-1185">Reference proteome</keyword>
<dbReference type="InterPro" id="IPR004843">
    <property type="entry name" value="Calcineurin-like_PHP"/>
</dbReference>
<dbReference type="InterPro" id="IPR051158">
    <property type="entry name" value="Metallophosphoesterase_sf"/>
</dbReference>
<protein>
    <submittedName>
        <fullName evidence="4">Metallophosphoesterase</fullName>
    </submittedName>
</protein>
<dbReference type="SUPFAM" id="SSF56300">
    <property type="entry name" value="Metallo-dependent phosphatases"/>
    <property type="match status" value="1"/>
</dbReference>